<evidence type="ECO:0000256" key="1">
    <source>
        <dbReference type="ARBA" id="ARBA00006432"/>
    </source>
</evidence>
<dbReference type="PANTHER" id="PTHR43767">
    <property type="entry name" value="LONG-CHAIN-FATTY-ACID--COA LIGASE"/>
    <property type="match status" value="1"/>
</dbReference>
<dbReference type="EC" id="6.2.1.44" evidence="4"/>
<evidence type="ECO:0000313" key="9">
    <source>
        <dbReference type="Proteomes" id="UP000583556"/>
    </source>
</evidence>
<evidence type="ECO:0000259" key="6">
    <source>
        <dbReference type="Pfam" id="PF00501"/>
    </source>
</evidence>
<feature type="domain" description="AMP-binding enzyme C-terminal" evidence="7">
    <location>
        <begin position="426"/>
        <end position="501"/>
    </location>
</feature>
<dbReference type="Pfam" id="PF13193">
    <property type="entry name" value="AMP-binding_C"/>
    <property type="match status" value="1"/>
</dbReference>
<dbReference type="AlphaFoldDB" id="A0A7Y0BRJ4"/>
<evidence type="ECO:0000313" key="8">
    <source>
        <dbReference type="EMBL" id="NML95239.1"/>
    </source>
</evidence>
<evidence type="ECO:0000256" key="5">
    <source>
        <dbReference type="ARBA" id="ARBA00067668"/>
    </source>
</evidence>
<dbReference type="PROSITE" id="PS00455">
    <property type="entry name" value="AMP_BINDING"/>
    <property type="match status" value="1"/>
</dbReference>
<dbReference type="EMBL" id="JABBGM010000008">
    <property type="protein sequence ID" value="NML95239.1"/>
    <property type="molecule type" value="Genomic_DNA"/>
</dbReference>
<dbReference type="InterPro" id="IPR000873">
    <property type="entry name" value="AMP-dep_synth/lig_dom"/>
</dbReference>
<dbReference type="FunFam" id="3.30.300.30:FF:000008">
    <property type="entry name" value="2,3-dihydroxybenzoate-AMP ligase"/>
    <property type="match status" value="1"/>
</dbReference>
<dbReference type="NCBIfam" id="NF004837">
    <property type="entry name" value="PRK06187.1"/>
    <property type="match status" value="1"/>
</dbReference>
<evidence type="ECO:0000256" key="2">
    <source>
        <dbReference type="ARBA" id="ARBA00022598"/>
    </source>
</evidence>
<gene>
    <name evidence="8" type="ORF">HHL27_16310</name>
</gene>
<sequence length="521" mass="57432">MLVGDIPALAAHRAPDVLAVQFQGRAWTYAQMRDKAWQLGNALMRIADMGDRIAILAENCPEYVLAYYGVPAAGMALTFLNYRLSPRELAWIIGNAGPSVLIVEDKFMGAIEQIRADIPTVRHLISIGETQPGTLGFDAFLATGEASPPPVQVREDDLAWLLYTSGTTGLPKGAMLSHRNVVAAVMNSLVSWDKDPPGGPDPVFMLTFPMYHVAGYALLVNHLRAAPVVVMQNFDIEVFFSTIERHKVTALSLAPTMIAMLLNHPSRANYDLSSLRNIGYGASAMPAAVLLRAREIWPQVRFATGFGMTELAGNVMVLTAEEHDEAVDKGLPTLNSVGHQMLLSRVRVVDGEGRDVAPGEEGEILVKGDQVLSGYWRNPEATERSFVDGWFHTGDVGRWNEQGFLWIVDRKKDMIVTGGENVYPREVEEVLYKHPAVLEAAVIGAEDEKWGEEVVAVISCRNGQSTTCADLVTHCREHIASYKKPRAVAFVDELPKNASGKVLKRELREWIRDGRLELLRP</sequence>
<dbReference type="PANTHER" id="PTHR43767:SF1">
    <property type="entry name" value="NONRIBOSOMAL PEPTIDE SYNTHASE PES1 (EUROFUNG)-RELATED"/>
    <property type="match status" value="1"/>
</dbReference>
<feature type="domain" description="AMP-dependent synthetase/ligase" evidence="6">
    <location>
        <begin position="10"/>
        <end position="376"/>
    </location>
</feature>
<reference evidence="8 9" key="1">
    <citation type="submission" date="2020-04" db="EMBL/GenBank/DDBJ databases">
        <title>Novosphingobium sp. TW-4 isolated from soil.</title>
        <authorList>
            <person name="Dahal R.H."/>
            <person name="Chaudhary D.K."/>
        </authorList>
    </citation>
    <scope>NUCLEOTIDE SEQUENCE [LARGE SCALE GENOMIC DNA]</scope>
    <source>
        <strain evidence="8 9">TW-4</strain>
    </source>
</reference>
<proteinExistence type="inferred from homology"/>
<dbReference type="Proteomes" id="UP000583556">
    <property type="component" value="Unassembled WGS sequence"/>
</dbReference>
<dbReference type="InterPro" id="IPR050237">
    <property type="entry name" value="ATP-dep_AMP-bd_enzyme"/>
</dbReference>
<dbReference type="InterPro" id="IPR025110">
    <property type="entry name" value="AMP-bd_C"/>
</dbReference>
<comment type="catalytic activity">
    <reaction evidence="3">
        <text>3-(methylsulfanyl)propanoate + ATP + CoA = 3-(methylsulfanyl)propanoyl-CoA + AMP + diphosphate</text>
        <dbReference type="Rhea" id="RHEA:43052"/>
        <dbReference type="ChEBI" id="CHEBI:30616"/>
        <dbReference type="ChEBI" id="CHEBI:33019"/>
        <dbReference type="ChEBI" id="CHEBI:49016"/>
        <dbReference type="ChEBI" id="CHEBI:57287"/>
        <dbReference type="ChEBI" id="CHEBI:82815"/>
        <dbReference type="ChEBI" id="CHEBI:456215"/>
        <dbReference type="EC" id="6.2.1.44"/>
    </reaction>
    <physiologicalReaction direction="left-to-right" evidence="3">
        <dbReference type="Rhea" id="RHEA:43053"/>
    </physiologicalReaction>
</comment>
<evidence type="ECO:0000259" key="7">
    <source>
        <dbReference type="Pfam" id="PF13193"/>
    </source>
</evidence>
<accession>A0A7Y0BRJ4</accession>
<dbReference type="CDD" id="cd17631">
    <property type="entry name" value="FACL_FadD13-like"/>
    <property type="match status" value="1"/>
</dbReference>
<evidence type="ECO:0000256" key="3">
    <source>
        <dbReference type="ARBA" id="ARBA00051915"/>
    </source>
</evidence>
<keyword evidence="2 8" id="KW-0436">Ligase</keyword>
<dbReference type="SUPFAM" id="SSF56801">
    <property type="entry name" value="Acetyl-CoA synthetase-like"/>
    <property type="match status" value="1"/>
</dbReference>
<comment type="similarity">
    <text evidence="1">Belongs to the ATP-dependent AMP-binding enzyme family.</text>
</comment>
<dbReference type="RefSeq" id="WP_169494450.1">
    <property type="nucleotide sequence ID" value="NZ_JABBGM010000008.1"/>
</dbReference>
<dbReference type="Gene3D" id="3.30.300.30">
    <property type="match status" value="1"/>
</dbReference>
<dbReference type="InterPro" id="IPR020845">
    <property type="entry name" value="AMP-binding_CS"/>
</dbReference>
<name>A0A7Y0BRJ4_9SPHN</name>
<dbReference type="Pfam" id="PF00501">
    <property type="entry name" value="AMP-binding"/>
    <property type="match status" value="1"/>
</dbReference>
<dbReference type="InterPro" id="IPR045851">
    <property type="entry name" value="AMP-bd_C_sf"/>
</dbReference>
<dbReference type="GO" id="GO:0016878">
    <property type="term" value="F:acid-thiol ligase activity"/>
    <property type="evidence" value="ECO:0007669"/>
    <property type="project" value="UniProtKB-ARBA"/>
</dbReference>
<protein>
    <recommendedName>
        <fullName evidence="5">3-methylmercaptopropionyl-CoA ligase</fullName>
        <ecNumber evidence="4">6.2.1.44</ecNumber>
    </recommendedName>
</protein>
<comment type="caution">
    <text evidence="8">The sequence shown here is derived from an EMBL/GenBank/DDBJ whole genome shotgun (WGS) entry which is preliminary data.</text>
</comment>
<dbReference type="Gene3D" id="2.30.38.10">
    <property type="entry name" value="Luciferase, Domain 3"/>
    <property type="match status" value="1"/>
</dbReference>
<evidence type="ECO:0000256" key="4">
    <source>
        <dbReference type="ARBA" id="ARBA00066616"/>
    </source>
</evidence>
<organism evidence="8 9">
    <name type="scientific">Novosphingobium olei</name>
    <dbReference type="NCBI Taxonomy" id="2728851"/>
    <lineage>
        <taxon>Bacteria</taxon>
        <taxon>Pseudomonadati</taxon>
        <taxon>Pseudomonadota</taxon>
        <taxon>Alphaproteobacteria</taxon>
        <taxon>Sphingomonadales</taxon>
        <taxon>Sphingomonadaceae</taxon>
        <taxon>Novosphingobium</taxon>
    </lineage>
</organism>
<keyword evidence="9" id="KW-1185">Reference proteome</keyword>
<dbReference type="Gene3D" id="3.40.50.980">
    <property type="match status" value="2"/>
</dbReference>